<name>A0A5R8Z2G6_9ACTN</name>
<dbReference type="Pfam" id="PF01636">
    <property type="entry name" value="APH"/>
    <property type="match status" value="1"/>
</dbReference>
<sequence length="210" mass="23283">MRPLDVPQPVIVDAHTNNLLPHPEGGWVLIDWDSVGLGPPAYDFMPIYLRPPLRLPALVMARLLYGLGNRPSGGRRPEPGTNSRVRRLSAFIRGARTQPGRPQGAAQPAVLPHDSRQRTRVECTLNRWGPQRPRRAPIHAVPGWSGMFRMGRSIPRSGWRNRGRGCGRHGRSQRHPWHAASWWGCLPPELVGCVVECGSYVSTPPGSVCT</sequence>
<evidence type="ECO:0000259" key="2">
    <source>
        <dbReference type="Pfam" id="PF01636"/>
    </source>
</evidence>
<protein>
    <recommendedName>
        <fullName evidence="2">Aminoglycoside phosphotransferase domain-containing protein</fullName>
    </recommendedName>
</protein>
<dbReference type="InterPro" id="IPR002575">
    <property type="entry name" value="Aminoglycoside_PTrfase"/>
</dbReference>
<feature type="region of interest" description="Disordered" evidence="1">
    <location>
        <begin position="96"/>
        <end position="116"/>
    </location>
</feature>
<dbReference type="SUPFAM" id="SSF56112">
    <property type="entry name" value="Protein kinase-like (PK-like)"/>
    <property type="match status" value="1"/>
</dbReference>
<dbReference type="InterPro" id="IPR011009">
    <property type="entry name" value="Kinase-like_dom_sf"/>
</dbReference>
<evidence type="ECO:0000313" key="3">
    <source>
        <dbReference type="EMBL" id="TLP59903.1"/>
    </source>
</evidence>
<evidence type="ECO:0000256" key="1">
    <source>
        <dbReference type="SAM" id="MobiDB-lite"/>
    </source>
</evidence>
<dbReference type="OrthoDB" id="4531749at2"/>
<dbReference type="Gene3D" id="1.10.510.10">
    <property type="entry name" value="Transferase(Phosphotransferase) domain 1"/>
    <property type="match status" value="1"/>
</dbReference>
<evidence type="ECO:0000313" key="4">
    <source>
        <dbReference type="Proteomes" id="UP000309033"/>
    </source>
</evidence>
<keyword evidence="4" id="KW-1185">Reference proteome</keyword>
<dbReference type="EMBL" id="VANP01000005">
    <property type="protein sequence ID" value="TLP59903.1"/>
    <property type="molecule type" value="Genomic_DNA"/>
</dbReference>
<comment type="caution">
    <text evidence="3">The sequence shown here is derived from an EMBL/GenBank/DDBJ whole genome shotgun (WGS) entry which is preliminary data.</text>
</comment>
<dbReference type="AlphaFoldDB" id="A0A5R8Z2G6"/>
<feature type="domain" description="Aminoglycoside phosphotransferase" evidence="2">
    <location>
        <begin position="13"/>
        <end position="48"/>
    </location>
</feature>
<reference evidence="3" key="1">
    <citation type="submission" date="2019-05" db="EMBL/GenBank/DDBJ databases">
        <title>Isolation, diversity and antifungal activity of Actinobacteria from wheat.</title>
        <authorList>
            <person name="Yu B."/>
        </authorList>
    </citation>
    <scope>NUCLEOTIDE SEQUENCE [LARGE SCALE GENOMIC DNA]</scope>
    <source>
        <strain evidence="3">NEAU-HEGS1-5</strain>
    </source>
</reference>
<accession>A0A5R8Z2G6</accession>
<proteinExistence type="predicted"/>
<organism evidence="3 4">
    <name type="scientific">Microbispora triticiradicis</name>
    <dbReference type="NCBI Taxonomy" id="2200763"/>
    <lineage>
        <taxon>Bacteria</taxon>
        <taxon>Bacillati</taxon>
        <taxon>Actinomycetota</taxon>
        <taxon>Actinomycetes</taxon>
        <taxon>Streptosporangiales</taxon>
        <taxon>Streptosporangiaceae</taxon>
        <taxon>Microbispora</taxon>
    </lineage>
</organism>
<dbReference type="Proteomes" id="UP000309033">
    <property type="component" value="Unassembled WGS sequence"/>
</dbReference>
<gene>
    <name evidence="3" type="ORF">FED44_14325</name>
</gene>